<reference evidence="1 2" key="1">
    <citation type="submission" date="2024-02" db="EMBL/GenBank/DDBJ databases">
        <title>STSV induces naive adaptation in Sulfolobus.</title>
        <authorList>
            <person name="Xiang X."/>
            <person name="Song M."/>
        </authorList>
    </citation>
    <scope>NUCLEOTIDE SEQUENCE [LARGE SCALE GENOMIC DNA]</scope>
    <source>
        <strain evidence="1 2">RT2</strain>
    </source>
</reference>
<dbReference type="RefSeq" id="WP_338601026.1">
    <property type="nucleotide sequence ID" value="NZ_CP146016.1"/>
</dbReference>
<evidence type="ECO:0008006" key="3">
    <source>
        <dbReference type="Google" id="ProtNLM"/>
    </source>
</evidence>
<protein>
    <recommendedName>
        <fullName evidence="3">Fur-regulated basic protein FbpA</fullName>
    </recommendedName>
</protein>
<name>A0AAX4KZQ7_9CREN</name>
<keyword evidence="2" id="KW-1185">Reference proteome</keyword>
<sequence length="56" mass="6943">MDRDYYLGAKFVILKLREKLITRLDEKSYNILEEELSKIEKELDLRFYFSEEHKKD</sequence>
<proteinExistence type="predicted"/>
<gene>
    <name evidence="1" type="ORF">V6M85_13155</name>
</gene>
<dbReference type="GeneID" id="89337734"/>
<evidence type="ECO:0000313" key="1">
    <source>
        <dbReference type="EMBL" id="WWQ60368.1"/>
    </source>
</evidence>
<accession>A0AAX4KZQ7</accession>
<dbReference type="EMBL" id="CP146016">
    <property type="protein sequence ID" value="WWQ60368.1"/>
    <property type="molecule type" value="Genomic_DNA"/>
</dbReference>
<organism evidence="1 2">
    <name type="scientific">Sulfolobus tengchongensis</name>
    <dbReference type="NCBI Taxonomy" id="207809"/>
    <lineage>
        <taxon>Archaea</taxon>
        <taxon>Thermoproteota</taxon>
        <taxon>Thermoprotei</taxon>
        <taxon>Sulfolobales</taxon>
        <taxon>Sulfolobaceae</taxon>
        <taxon>Sulfolobus</taxon>
    </lineage>
</organism>
<dbReference type="Proteomes" id="UP001432202">
    <property type="component" value="Chromosome"/>
</dbReference>
<evidence type="ECO:0000313" key="2">
    <source>
        <dbReference type="Proteomes" id="UP001432202"/>
    </source>
</evidence>
<dbReference type="AlphaFoldDB" id="A0AAX4KZQ7"/>